<evidence type="ECO:0000256" key="1">
    <source>
        <dbReference type="SAM" id="MobiDB-lite"/>
    </source>
</evidence>
<feature type="compositionally biased region" description="Basic and acidic residues" evidence="1">
    <location>
        <begin position="148"/>
        <end position="169"/>
    </location>
</feature>
<evidence type="ECO:0000313" key="3">
    <source>
        <dbReference type="Proteomes" id="UP000789342"/>
    </source>
</evidence>
<dbReference type="OrthoDB" id="2391872at2759"/>
<accession>A0A9N9CL28</accession>
<feature type="region of interest" description="Disordered" evidence="1">
    <location>
        <begin position="69"/>
        <end position="90"/>
    </location>
</feature>
<feature type="compositionally biased region" description="Polar residues" evidence="1">
    <location>
        <begin position="1"/>
        <end position="31"/>
    </location>
</feature>
<evidence type="ECO:0000313" key="2">
    <source>
        <dbReference type="EMBL" id="CAG8604125.1"/>
    </source>
</evidence>
<reference evidence="2" key="1">
    <citation type="submission" date="2021-06" db="EMBL/GenBank/DDBJ databases">
        <authorList>
            <person name="Kallberg Y."/>
            <person name="Tangrot J."/>
            <person name="Rosling A."/>
        </authorList>
    </citation>
    <scope>NUCLEOTIDE SEQUENCE</scope>
    <source>
        <strain evidence="2">CL551</strain>
    </source>
</reference>
<name>A0A9N9CL28_9GLOM</name>
<feature type="compositionally biased region" description="Basic and acidic residues" evidence="1">
    <location>
        <begin position="69"/>
        <end position="82"/>
    </location>
</feature>
<gene>
    <name evidence="2" type="ORF">AMORRO_LOCUS7912</name>
</gene>
<dbReference type="EMBL" id="CAJVPV010006378">
    <property type="protein sequence ID" value="CAG8604125.1"/>
    <property type="molecule type" value="Genomic_DNA"/>
</dbReference>
<sequence>MLRSFRQPNSRTNRNHFSSILTSSTFTQHSNFSSDSPPGFGRGRGRGGDGTVSLDGKIFSLSEKLWAKEVEKSKSQRPRESSPKNVNFDPAQFDDALEDRKHFQSIFEPIKEPYRQELRERQRQGREQRHLSNIRQKGNVLNSSYAGDRSRNAKDNFKRRAQVEQSKKQQLKDFVAEDIDWNDFTTSQINSLNDLPKNQKDEEAARIIESREGDYRRYLPVSNYTRTIVHQSEGTEETIMSLKNPNDQILDQMDVVKIMIGQNPSYSLSNKLSFYKTLTETLKPLERKKVTT</sequence>
<feature type="compositionally biased region" description="Basic and acidic residues" evidence="1">
    <location>
        <begin position="109"/>
        <end position="130"/>
    </location>
</feature>
<protein>
    <submittedName>
        <fullName evidence="2">16121_t:CDS:1</fullName>
    </submittedName>
</protein>
<organism evidence="2 3">
    <name type="scientific">Acaulospora morrowiae</name>
    <dbReference type="NCBI Taxonomy" id="94023"/>
    <lineage>
        <taxon>Eukaryota</taxon>
        <taxon>Fungi</taxon>
        <taxon>Fungi incertae sedis</taxon>
        <taxon>Mucoromycota</taxon>
        <taxon>Glomeromycotina</taxon>
        <taxon>Glomeromycetes</taxon>
        <taxon>Diversisporales</taxon>
        <taxon>Acaulosporaceae</taxon>
        <taxon>Acaulospora</taxon>
    </lineage>
</organism>
<feature type="compositionally biased region" description="Polar residues" evidence="1">
    <location>
        <begin position="131"/>
        <end position="145"/>
    </location>
</feature>
<comment type="caution">
    <text evidence="2">The sequence shown here is derived from an EMBL/GenBank/DDBJ whole genome shotgun (WGS) entry which is preliminary data.</text>
</comment>
<keyword evidence="3" id="KW-1185">Reference proteome</keyword>
<dbReference type="AlphaFoldDB" id="A0A9N9CL28"/>
<feature type="region of interest" description="Disordered" evidence="1">
    <location>
        <begin position="108"/>
        <end position="169"/>
    </location>
</feature>
<proteinExistence type="predicted"/>
<feature type="region of interest" description="Disordered" evidence="1">
    <location>
        <begin position="1"/>
        <end position="54"/>
    </location>
</feature>
<dbReference type="Proteomes" id="UP000789342">
    <property type="component" value="Unassembled WGS sequence"/>
</dbReference>